<reference evidence="2 4" key="2">
    <citation type="journal article" date="2018" name="Plant J.">
        <title>The Physcomitrella patens chromosome-scale assembly reveals moss genome structure and evolution.</title>
        <authorList>
            <person name="Lang D."/>
            <person name="Ullrich K.K."/>
            <person name="Murat F."/>
            <person name="Fuchs J."/>
            <person name="Jenkins J."/>
            <person name="Haas F.B."/>
            <person name="Piednoel M."/>
            <person name="Gundlach H."/>
            <person name="Van Bel M."/>
            <person name="Meyberg R."/>
            <person name="Vives C."/>
            <person name="Morata J."/>
            <person name="Symeonidi A."/>
            <person name="Hiss M."/>
            <person name="Muchero W."/>
            <person name="Kamisugi Y."/>
            <person name="Saleh O."/>
            <person name="Blanc G."/>
            <person name="Decker E.L."/>
            <person name="van Gessel N."/>
            <person name="Grimwood J."/>
            <person name="Hayes R.D."/>
            <person name="Graham S.W."/>
            <person name="Gunter L.E."/>
            <person name="McDaniel S.F."/>
            <person name="Hoernstein S.N.W."/>
            <person name="Larsson A."/>
            <person name="Li F.W."/>
            <person name="Perroud P.F."/>
            <person name="Phillips J."/>
            <person name="Ranjan P."/>
            <person name="Rokshar D.S."/>
            <person name="Rothfels C.J."/>
            <person name="Schneider L."/>
            <person name="Shu S."/>
            <person name="Stevenson D.W."/>
            <person name="Thummler F."/>
            <person name="Tillich M."/>
            <person name="Villarreal Aguilar J.C."/>
            <person name="Widiez T."/>
            <person name="Wong G.K."/>
            <person name="Wymore A."/>
            <person name="Zhang Y."/>
            <person name="Zimmer A.D."/>
            <person name="Quatrano R.S."/>
            <person name="Mayer K.F.X."/>
            <person name="Goodstein D."/>
            <person name="Casacuberta J.M."/>
            <person name="Vandepoele K."/>
            <person name="Reski R."/>
            <person name="Cuming A.C."/>
            <person name="Tuskan G.A."/>
            <person name="Maumus F."/>
            <person name="Salse J."/>
            <person name="Schmutz J."/>
            <person name="Rensing S.A."/>
        </authorList>
    </citation>
    <scope>NUCLEOTIDE SEQUENCE [LARGE SCALE GENOMIC DNA]</scope>
    <source>
        <strain evidence="3 4">cv. Gransden 2004</strain>
    </source>
</reference>
<dbReference type="Gramene" id="Pp3c3_12910V3.1">
    <property type="protein sequence ID" value="Pp3c3_12910V3.1"/>
    <property type="gene ID" value="Pp3c3_12910"/>
</dbReference>
<organism evidence="2">
    <name type="scientific">Physcomitrium patens</name>
    <name type="common">Spreading-leaved earth moss</name>
    <name type="synonym">Physcomitrella patens</name>
    <dbReference type="NCBI Taxonomy" id="3218"/>
    <lineage>
        <taxon>Eukaryota</taxon>
        <taxon>Viridiplantae</taxon>
        <taxon>Streptophyta</taxon>
        <taxon>Embryophyta</taxon>
        <taxon>Bryophyta</taxon>
        <taxon>Bryophytina</taxon>
        <taxon>Bryopsida</taxon>
        <taxon>Funariidae</taxon>
        <taxon>Funariales</taxon>
        <taxon>Funariaceae</taxon>
        <taxon>Physcomitrium</taxon>
    </lineage>
</organism>
<dbReference type="EMBL" id="ABEU02000003">
    <property type="protein sequence ID" value="PNR57370.1"/>
    <property type="molecule type" value="Genomic_DNA"/>
</dbReference>
<evidence type="ECO:0000313" key="2">
    <source>
        <dbReference type="EMBL" id="PNR57370.1"/>
    </source>
</evidence>
<dbReference type="Proteomes" id="UP000006727">
    <property type="component" value="Chromosome 3"/>
</dbReference>
<evidence type="ECO:0000256" key="1">
    <source>
        <dbReference type="SAM" id="SignalP"/>
    </source>
</evidence>
<feature type="chain" id="PRO_5036319095" evidence="1">
    <location>
        <begin position="26"/>
        <end position="67"/>
    </location>
</feature>
<reference evidence="2 4" key="1">
    <citation type="journal article" date="2008" name="Science">
        <title>The Physcomitrella genome reveals evolutionary insights into the conquest of land by plants.</title>
        <authorList>
            <person name="Rensing S."/>
            <person name="Lang D."/>
            <person name="Zimmer A."/>
            <person name="Terry A."/>
            <person name="Salamov A."/>
            <person name="Shapiro H."/>
            <person name="Nishiyama T."/>
            <person name="Perroud P.-F."/>
            <person name="Lindquist E."/>
            <person name="Kamisugi Y."/>
            <person name="Tanahashi T."/>
            <person name="Sakakibara K."/>
            <person name="Fujita T."/>
            <person name="Oishi K."/>
            <person name="Shin-I T."/>
            <person name="Kuroki Y."/>
            <person name="Toyoda A."/>
            <person name="Suzuki Y."/>
            <person name="Hashimoto A."/>
            <person name="Yamaguchi K."/>
            <person name="Sugano A."/>
            <person name="Kohara Y."/>
            <person name="Fujiyama A."/>
            <person name="Anterola A."/>
            <person name="Aoki S."/>
            <person name="Ashton N."/>
            <person name="Barbazuk W.B."/>
            <person name="Barker E."/>
            <person name="Bennetzen J."/>
            <person name="Bezanilla M."/>
            <person name="Blankenship R."/>
            <person name="Cho S.H."/>
            <person name="Dutcher S."/>
            <person name="Estelle M."/>
            <person name="Fawcett J.A."/>
            <person name="Gundlach H."/>
            <person name="Hanada K."/>
            <person name="Heyl A."/>
            <person name="Hicks K.A."/>
            <person name="Hugh J."/>
            <person name="Lohr M."/>
            <person name="Mayer K."/>
            <person name="Melkozernov A."/>
            <person name="Murata T."/>
            <person name="Nelson D."/>
            <person name="Pils B."/>
            <person name="Prigge M."/>
            <person name="Reiss B."/>
            <person name="Renner T."/>
            <person name="Rombauts S."/>
            <person name="Rushton P."/>
            <person name="Sanderfoot A."/>
            <person name="Schween G."/>
            <person name="Shiu S.-H."/>
            <person name="Stueber K."/>
            <person name="Theodoulou F.L."/>
            <person name="Tu H."/>
            <person name="Van de Peer Y."/>
            <person name="Verrier P.J."/>
            <person name="Waters E."/>
            <person name="Wood A."/>
            <person name="Yang L."/>
            <person name="Cove D."/>
            <person name="Cuming A."/>
            <person name="Hasebe M."/>
            <person name="Lucas S."/>
            <person name="Mishler D.B."/>
            <person name="Reski R."/>
            <person name="Grigoriev I."/>
            <person name="Quatrano R.S."/>
            <person name="Boore J.L."/>
        </authorList>
    </citation>
    <scope>NUCLEOTIDE SEQUENCE [LARGE SCALE GENOMIC DNA]</scope>
    <source>
        <strain evidence="3 4">cv. Gransden 2004</strain>
    </source>
</reference>
<evidence type="ECO:0000313" key="4">
    <source>
        <dbReference type="Proteomes" id="UP000006727"/>
    </source>
</evidence>
<feature type="signal peptide" evidence="1">
    <location>
        <begin position="1"/>
        <end position="25"/>
    </location>
</feature>
<sequence>MVSVIMAMSTLGSWVWLHIYTNLEAYSFSSSTLGTIRLKERVCFGSCSGTKEPTVRSPFLQYIKELK</sequence>
<evidence type="ECO:0000313" key="3">
    <source>
        <dbReference type="EnsemblPlants" id="Pp3c3_12910V3.1"/>
    </source>
</evidence>
<proteinExistence type="predicted"/>
<dbReference type="EnsemblPlants" id="Pp3c3_12910V3.1">
    <property type="protein sequence ID" value="Pp3c3_12910V3.1"/>
    <property type="gene ID" value="Pp3c3_12910"/>
</dbReference>
<dbReference type="AlphaFoldDB" id="A0A2K1KUE3"/>
<keyword evidence="1" id="KW-0732">Signal</keyword>
<accession>A0A2K1KUE3</accession>
<gene>
    <name evidence="2" type="ORF">PHYPA_004364</name>
</gene>
<protein>
    <submittedName>
        <fullName evidence="2 3">Uncharacterized protein</fullName>
    </submittedName>
</protein>
<name>A0A2K1KUE3_PHYPA</name>
<dbReference type="InParanoid" id="A0A2K1KUE3"/>
<reference evidence="3" key="3">
    <citation type="submission" date="2020-12" db="UniProtKB">
        <authorList>
            <consortium name="EnsemblPlants"/>
        </authorList>
    </citation>
    <scope>IDENTIFICATION</scope>
</reference>
<keyword evidence="4" id="KW-1185">Reference proteome</keyword>